<evidence type="ECO:0000256" key="3">
    <source>
        <dbReference type="ARBA" id="ARBA00022606"/>
    </source>
</evidence>
<comment type="caution">
    <text evidence="11">The sequence shown here is derived from an EMBL/GenBank/DDBJ whole genome shotgun (WGS) entry which is preliminary data.</text>
</comment>
<evidence type="ECO:0000256" key="7">
    <source>
        <dbReference type="ARBA" id="ARBA00023136"/>
    </source>
</evidence>
<keyword evidence="5 10" id="KW-0552">Olfaction</keyword>
<organism evidence="11 12">
    <name type="scientific">Nylanderia fulva</name>
    <dbReference type="NCBI Taxonomy" id="613905"/>
    <lineage>
        <taxon>Eukaryota</taxon>
        <taxon>Metazoa</taxon>
        <taxon>Ecdysozoa</taxon>
        <taxon>Arthropoda</taxon>
        <taxon>Hexapoda</taxon>
        <taxon>Insecta</taxon>
        <taxon>Pterygota</taxon>
        <taxon>Neoptera</taxon>
        <taxon>Endopterygota</taxon>
        <taxon>Hymenoptera</taxon>
        <taxon>Apocrita</taxon>
        <taxon>Aculeata</taxon>
        <taxon>Formicoidea</taxon>
        <taxon>Formicidae</taxon>
        <taxon>Formicinae</taxon>
        <taxon>Nylanderia</taxon>
    </lineage>
</organism>
<reference evidence="11 12" key="1">
    <citation type="submission" date="2019-08" db="EMBL/GenBank/DDBJ databases">
        <title>High quality draft denovo assembly of Nylanderia fulva.</title>
        <authorList>
            <person name="Vargo E.L."/>
            <person name="Tarone A.M."/>
            <person name="Konganti K.R."/>
        </authorList>
    </citation>
    <scope>NUCLEOTIDE SEQUENCE [LARGE SCALE GENOMIC DNA]</scope>
    <source>
        <strain evidence="11">TAMU-Nful-2015</strain>
        <tissue evidence="11">Whole body</tissue>
    </source>
</reference>
<name>A0A6G1LQ45_9HYME</name>
<comment type="similarity">
    <text evidence="10">Belongs to the insect chemoreceptor superfamily. Heteromeric odorant receptor channel (TC 1.A.69) family.</text>
</comment>
<evidence type="ECO:0000256" key="8">
    <source>
        <dbReference type="ARBA" id="ARBA00023170"/>
    </source>
</evidence>
<gene>
    <name evidence="11" type="primary">Or-264</name>
    <name evidence="11" type="synonym">Nful_v1.0-Or-264</name>
    <name evidence="11" type="ORF">NFUL_NFUL000396</name>
</gene>
<feature type="transmembrane region" description="Helical" evidence="10">
    <location>
        <begin position="65"/>
        <end position="84"/>
    </location>
</feature>
<dbReference type="PANTHER" id="PTHR21137">
    <property type="entry name" value="ODORANT RECEPTOR"/>
    <property type="match status" value="1"/>
</dbReference>
<keyword evidence="12" id="KW-1185">Reference proteome</keyword>
<evidence type="ECO:0000256" key="10">
    <source>
        <dbReference type="RuleBase" id="RU351113"/>
    </source>
</evidence>
<evidence type="ECO:0000313" key="11">
    <source>
        <dbReference type="EMBL" id="KAF3054257.1"/>
    </source>
</evidence>
<keyword evidence="6 10" id="KW-1133">Transmembrane helix</keyword>
<dbReference type="Proteomes" id="UP000479987">
    <property type="component" value="Unassembled WGS sequence"/>
</dbReference>
<comment type="caution">
    <text evidence="10">Lacks conserved residue(s) required for the propagation of feature annotation.</text>
</comment>
<keyword evidence="2" id="KW-1003">Cell membrane</keyword>
<dbReference type="GO" id="GO:0005549">
    <property type="term" value="F:odorant binding"/>
    <property type="evidence" value="ECO:0007669"/>
    <property type="project" value="InterPro"/>
</dbReference>
<feature type="transmembrane region" description="Helical" evidence="10">
    <location>
        <begin position="182"/>
        <end position="206"/>
    </location>
</feature>
<accession>A0A6G1LQ45</accession>
<dbReference type="GO" id="GO:0004984">
    <property type="term" value="F:olfactory receptor activity"/>
    <property type="evidence" value="ECO:0007669"/>
    <property type="project" value="InterPro"/>
</dbReference>
<feature type="transmembrane region" description="Helical" evidence="10">
    <location>
        <begin position="124"/>
        <end position="155"/>
    </location>
</feature>
<feature type="transmembrane region" description="Helical" evidence="10">
    <location>
        <begin position="32"/>
        <end position="53"/>
    </location>
</feature>
<feature type="transmembrane region" description="Helical" evidence="10">
    <location>
        <begin position="332"/>
        <end position="354"/>
    </location>
</feature>
<dbReference type="PANTHER" id="PTHR21137:SF35">
    <property type="entry name" value="ODORANT RECEPTOR 19A-RELATED"/>
    <property type="match status" value="1"/>
</dbReference>
<evidence type="ECO:0000256" key="1">
    <source>
        <dbReference type="ARBA" id="ARBA00004651"/>
    </source>
</evidence>
<keyword evidence="7 10" id="KW-0472">Membrane</keyword>
<proteinExistence type="inferred from homology"/>
<evidence type="ECO:0000256" key="9">
    <source>
        <dbReference type="ARBA" id="ARBA00023224"/>
    </source>
</evidence>
<keyword evidence="3 10" id="KW-0716">Sensory transduction</keyword>
<feature type="transmembrane region" description="Helical" evidence="10">
    <location>
        <begin position="361"/>
        <end position="380"/>
    </location>
</feature>
<feature type="transmembrane region" description="Helical" evidence="10">
    <location>
        <begin position="267"/>
        <end position="287"/>
    </location>
</feature>
<evidence type="ECO:0000256" key="6">
    <source>
        <dbReference type="ARBA" id="ARBA00022989"/>
    </source>
</evidence>
<dbReference type="InterPro" id="IPR004117">
    <property type="entry name" value="7tm6_olfct_rcpt"/>
</dbReference>
<dbReference type="GO" id="GO:0007165">
    <property type="term" value="P:signal transduction"/>
    <property type="evidence" value="ECO:0007669"/>
    <property type="project" value="UniProtKB-KW"/>
</dbReference>
<keyword evidence="9 10" id="KW-0807">Transducer</keyword>
<keyword evidence="8 10" id="KW-0675">Receptor</keyword>
<protein>
    <recommendedName>
        <fullName evidence="10">Odorant receptor</fullName>
    </recommendedName>
</protein>
<dbReference type="Pfam" id="PF02949">
    <property type="entry name" value="7tm_6"/>
    <property type="match status" value="1"/>
</dbReference>
<sequence length="393" mass="45359">MISVEDQYFSLNRTLLLAIGLWPYQKSTLARFQSICFFTIEATFIISQLTIFLTSKYTIDIVIKILSSAMACVSFTLTYNSFYVNGETIMYLMEQLQHIYEHIKDKNELVIIERYENNAKHYTIGFLTLFFVILPIYLSAHIWPGFFDIILLTILNKPQLRHLQITTNYSVNQKQYLYIRQLHMVVAILIGIVAVIATGAMLITYIQHACGMFKIASYRVKNVMQIHILQDVNLKKESLIHKNIICAVDIHRKAMKFSNHFISKFEMSFLLLIIFGVITLSCNIFQIFQVTSEYNADQFILSVIIVLVVFAYMFISNFIGQKIIDHNNDVYAAAYNVCWYTAPLHIQKIILFLLQRSNKPFGLNVAGLFIASLECFATLVKASVSYFTVMYSV</sequence>
<keyword evidence="4 10" id="KW-0812">Transmembrane</keyword>
<dbReference type="EMBL" id="SGBU01000077">
    <property type="protein sequence ID" value="KAF3054257.1"/>
    <property type="molecule type" value="Genomic_DNA"/>
</dbReference>
<feature type="transmembrane region" description="Helical" evidence="10">
    <location>
        <begin position="299"/>
        <end position="320"/>
    </location>
</feature>
<evidence type="ECO:0000313" key="12">
    <source>
        <dbReference type="Proteomes" id="UP000479987"/>
    </source>
</evidence>
<comment type="subcellular location">
    <subcellularLocation>
        <location evidence="1 10">Cell membrane</location>
        <topology evidence="1 10">Multi-pass membrane protein</topology>
    </subcellularLocation>
</comment>
<evidence type="ECO:0000256" key="4">
    <source>
        <dbReference type="ARBA" id="ARBA00022692"/>
    </source>
</evidence>
<evidence type="ECO:0000256" key="2">
    <source>
        <dbReference type="ARBA" id="ARBA00022475"/>
    </source>
</evidence>
<evidence type="ECO:0000256" key="5">
    <source>
        <dbReference type="ARBA" id="ARBA00022725"/>
    </source>
</evidence>
<dbReference type="GO" id="GO:0005886">
    <property type="term" value="C:plasma membrane"/>
    <property type="evidence" value="ECO:0007669"/>
    <property type="project" value="UniProtKB-SubCell"/>
</dbReference>
<dbReference type="AlphaFoldDB" id="A0A6G1LQ45"/>